<gene>
    <name evidence="1" type="ORF">OXX778_LOCUS22879</name>
</gene>
<comment type="caution">
    <text evidence="1">The sequence shown here is derived from an EMBL/GenBank/DDBJ whole genome shotgun (WGS) entry which is preliminary data.</text>
</comment>
<sequence length="128" mass="14869">MYGEKIKVVEKIKYLGIYLNRANNNKDQVDSRIKSALKASHSIKNLECENENLAIKIKTHLYKAFLRPVLTYGFENFVLNKKQMRKLQTTEGTIIKRMLNLNKKARNSELLTAIGNRLLIPYTSRLLD</sequence>
<dbReference type="PANTHER" id="PTHR47027">
    <property type="entry name" value="REVERSE TRANSCRIPTASE DOMAIN-CONTAINING PROTEIN"/>
    <property type="match status" value="1"/>
</dbReference>
<dbReference type="Proteomes" id="UP000663879">
    <property type="component" value="Unassembled WGS sequence"/>
</dbReference>
<dbReference type="PANTHER" id="PTHR47027:SF20">
    <property type="entry name" value="REVERSE TRANSCRIPTASE-LIKE PROTEIN WITH RNA-DIRECTED DNA POLYMERASE DOMAIN"/>
    <property type="match status" value="1"/>
</dbReference>
<name>A0A814S515_9BILA</name>
<proteinExistence type="predicted"/>
<dbReference type="EMBL" id="CAJNOC010010493">
    <property type="protein sequence ID" value="CAF1140489.1"/>
    <property type="molecule type" value="Genomic_DNA"/>
</dbReference>
<reference evidence="1" key="1">
    <citation type="submission" date="2021-02" db="EMBL/GenBank/DDBJ databases">
        <authorList>
            <person name="Nowell W R."/>
        </authorList>
    </citation>
    <scope>NUCLEOTIDE SEQUENCE</scope>
    <source>
        <strain evidence="1">Ploen Becks lab</strain>
    </source>
</reference>
<evidence type="ECO:0000313" key="1">
    <source>
        <dbReference type="EMBL" id="CAF1140489.1"/>
    </source>
</evidence>
<feature type="non-terminal residue" evidence="1">
    <location>
        <position position="128"/>
    </location>
</feature>
<organism evidence="1 2">
    <name type="scientific">Brachionus calyciflorus</name>
    <dbReference type="NCBI Taxonomy" id="104777"/>
    <lineage>
        <taxon>Eukaryota</taxon>
        <taxon>Metazoa</taxon>
        <taxon>Spiralia</taxon>
        <taxon>Gnathifera</taxon>
        <taxon>Rotifera</taxon>
        <taxon>Eurotatoria</taxon>
        <taxon>Monogononta</taxon>
        <taxon>Pseudotrocha</taxon>
        <taxon>Ploima</taxon>
        <taxon>Brachionidae</taxon>
        <taxon>Brachionus</taxon>
    </lineage>
</organism>
<accession>A0A814S515</accession>
<keyword evidence="2" id="KW-1185">Reference proteome</keyword>
<protein>
    <submittedName>
        <fullName evidence="1">Uncharacterized protein</fullName>
    </submittedName>
</protein>
<evidence type="ECO:0000313" key="2">
    <source>
        <dbReference type="Proteomes" id="UP000663879"/>
    </source>
</evidence>
<dbReference type="OrthoDB" id="1293503at2759"/>
<dbReference type="AlphaFoldDB" id="A0A814S515"/>